<protein>
    <submittedName>
        <fullName evidence="3">Uncharacterized protein</fullName>
    </submittedName>
</protein>
<feature type="signal peptide" evidence="2">
    <location>
        <begin position="1"/>
        <end position="19"/>
    </location>
</feature>
<name>A0A7S3MKD2_9STRA</name>
<gene>
    <name evidence="3" type="ORF">SELO1098_LOCUS33633</name>
</gene>
<proteinExistence type="predicted"/>
<accession>A0A7S3MKD2</accession>
<feature type="region of interest" description="Disordered" evidence="1">
    <location>
        <begin position="626"/>
        <end position="654"/>
    </location>
</feature>
<organism evidence="3">
    <name type="scientific">Spumella elongata</name>
    <dbReference type="NCBI Taxonomy" id="89044"/>
    <lineage>
        <taxon>Eukaryota</taxon>
        <taxon>Sar</taxon>
        <taxon>Stramenopiles</taxon>
        <taxon>Ochrophyta</taxon>
        <taxon>Chrysophyceae</taxon>
        <taxon>Chromulinales</taxon>
        <taxon>Chromulinaceae</taxon>
        <taxon>Spumella</taxon>
    </lineage>
</organism>
<evidence type="ECO:0000256" key="2">
    <source>
        <dbReference type="SAM" id="SignalP"/>
    </source>
</evidence>
<reference evidence="3" key="1">
    <citation type="submission" date="2021-01" db="EMBL/GenBank/DDBJ databases">
        <authorList>
            <person name="Corre E."/>
            <person name="Pelletier E."/>
            <person name="Niang G."/>
            <person name="Scheremetjew M."/>
            <person name="Finn R."/>
            <person name="Kale V."/>
            <person name="Holt S."/>
            <person name="Cochrane G."/>
            <person name="Meng A."/>
            <person name="Brown T."/>
            <person name="Cohen L."/>
        </authorList>
    </citation>
    <scope>NUCLEOTIDE SEQUENCE</scope>
    <source>
        <strain evidence="3">CCAP 955/1</strain>
    </source>
</reference>
<dbReference type="EMBL" id="HBIC01065346">
    <property type="protein sequence ID" value="CAE0304762.1"/>
    <property type="molecule type" value="Transcribed_RNA"/>
</dbReference>
<feature type="chain" id="PRO_5030741157" evidence="2">
    <location>
        <begin position="20"/>
        <end position="793"/>
    </location>
</feature>
<evidence type="ECO:0000313" key="3">
    <source>
        <dbReference type="EMBL" id="CAE0304762.1"/>
    </source>
</evidence>
<sequence>MKVFLWLFVVSLSIATVSCASIRGAQDQRCRTTDDLGRIPWFLPNSTFYNFGFPLIRTLCAENTRGVEVLGCSSISRMDFLYESVSDFRSGNRSSTIIVEPHMIQGPSAASSGTYVIMAMFEILYGLQYKPAVRYWTDSMGGMFPPDVSAAASDISHRYDAFRQGKGENPFANTPNHVLLQIEVPYGFVASVPVNPSPYARTFRWIIGFHYSHKHAMYQPSDPTSHCTGANFHLGRGRMCTTSSVVPCPQYDFHRTRSFELTPENRNATKKNIILFDDDQAEVDMERLKADVMKLGGLDDLQVYLNKGRRRIDMPDLYKQVKMTIDCQNPGVEFINYESSLYDTMTLSCDLRATRNVFDFPVPSKYHINPNNWTQLVKLVHDSMINYEERIDDFKHFKRLSRSSSQLARTQVDVHYFSRDVMFRTYCGSYEECRRVYPWAVAVWALYPLAMIEVVMGVNLFQESVDNDLMRLSLSELFTSKYFRVYNGVAGVAPVDLFPKAPCAYMVYMDASFIPFGRDFLNTHVAALVIDPRPIMYWQGEKLAIAVMHARPYMKMFRDAAGGRTIHIEMDFTYRAIGNYDTYTDLLLVTDGAEPLPGTYFAQLKPGADFYQGHLKELLAKYPPLPSRPCDDSNSNSTIPARRRRLASVDGSRSRRDEKNDVFYLQRNRAYHMSDHRCAPPDNLIVDAVYVPMPFVGDNVDNGPEYPKGPTIWLTSSLPPLPFKTVFKTFSKGQIETIVQHLDPILQNPNMLKILPFMPGDIADALKHFDAANYPNVISLRDMEYPHWGEKCS</sequence>
<dbReference type="AlphaFoldDB" id="A0A7S3MKD2"/>
<dbReference type="PROSITE" id="PS51257">
    <property type="entry name" value="PROKAR_LIPOPROTEIN"/>
    <property type="match status" value="1"/>
</dbReference>
<evidence type="ECO:0000256" key="1">
    <source>
        <dbReference type="SAM" id="MobiDB-lite"/>
    </source>
</evidence>
<keyword evidence="2" id="KW-0732">Signal</keyword>